<accession>A0ABQ9UIT1</accession>
<proteinExistence type="predicted"/>
<dbReference type="EMBL" id="JASSZA010000012">
    <property type="protein sequence ID" value="KAK2096958.1"/>
    <property type="molecule type" value="Genomic_DNA"/>
</dbReference>
<dbReference type="Proteomes" id="UP001266305">
    <property type="component" value="Unassembled WGS sequence"/>
</dbReference>
<organism evidence="2 3">
    <name type="scientific">Saguinus oedipus</name>
    <name type="common">Cotton-top tamarin</name>
    <name type="synonym">Oedipomidas oedipus</name>
    <dbReference type="NCBI Taxonomy" id="9490"/>
    <lineage>
        <taxon>Eukaryota</taxon>
        <taxon>Metazoa</taxon>
        <taxon>Chordata</taxon>
        <taxon>Craniata</taxon>
        <taxon>Vertebrata</taxon>
        <taxon>Euteleostomi</taxon>
        <taxon>Mammalia</taxon>
        <taxon>Eutheria</taxon>
        <taxon>Euarchontoglires</taxon>
        <taxon>Primates</taxon>
        <taxon>Haplorrhini</taxon>
        <taxon>Platyrrhini</taxon>
        <taxon>Cebidae</taxon>
        <taxon>Callitrichinae</taxon>
        <taxon>Saguinus</taxon>
    </lineage>
</organism>
<feature type="region of interest" description="Disordered" evidence="1">
    <location>
        <begin position="1"/>
        <end position="36"/>
    </location>
</feature>
<name>A0ABQ9UIT1_SAGOE</name>
<evidence type="ECO:0000313" key="3">
    <source>
        <dbReference type="Proteomes" id="UP001266305"/>
    </source>
</evidence>
<evidence type="ECO:0000256" key="1">
    <source>
        <dbReference type="SAM" id="MobiDB-lite"/>
    </source>
</evidence>
<reference evidence="2 3" key="1">
    <citation type="submission" date="2023-05" db="EMBL/GenBank/DDBJ databases">
        <title>B98-5 Cell Line De Novo Hybrid Assembly: An Optical Mapping Approach.</title>
        <authorList>
            <person name="Kananen K."/>
            <person name="Auerbach J.A."/>
            <person name="Kautto E."/>
            <person name="Blachly J.S."/>
        </authorList>
    </citation>
    <scope>NUCLEOTIDE SEQUENCE [LARGE SCALE GENOMIC DNA]</scope>
    <source>
        <strain evidence="2">B95-8</strain>
        <tissue evidence="2">Cell line</tissue>
    </source>
</reference>
<gene>
    <name evidence="2" type="ORF">P7K49_025992</name>
</gene>
<comment type="caution">
    <text evidence="2">The sequence shown here is derived from an EMBL/GenBank/DDBJ whole genome shotgun (WGS) entry which is preliminary data.</text>
</comment>
<protein>
    <submittedName>
        <fullName evidence="2">Uncharacterized protein</fullName>
    </submittedName>
</protein>
<keyword evidence="3" id="KW-1185">Reference proteome</keyword>
<evidence type="ECO:0000313" key="2">
    <source>
        <dbReference type="EMBL" id="KAK2096958.1"/>
    </source>
</evidence>
<sequence>MLDLRMEPEPSCGMPQLTTGHQPHQPLGIQRPATGSEGSKFLTNKSRLLFASDWASEGRWEVPSSSSDVPSVTCILRLDKQLIARLRELFFLTWH</sequence>